<dbReference type="EMBL" id="LIAE01007363">
    <property type="protein sequence ID" value="PAV79807.1"/>
    <property type="molecule type" value="Genomic_DNA"/>
</dbReference>
<dbReference type="InterPro" id="IPR043129">
    <property type="entry name" value="ATPase_NBD"/>
</dbReference>
<evidence type="ECO:0000313" key="6">
    <source>
        <dbReference type="Proteomes" id="UP000218231"/>
    </source>
</evidence>
<evidence type="ECO:0000256" key="4">
    <source>
        <dbReference type="RuleBase" id="RU003322"/>
    </source>
</evidence>
<dbReference type="Gene3D" id="3.30.420.40">
    <property type="match status" value="2"/>
</dbReference>
<dbReference type="GO" id="GO:0006950">
    <property type="term" value="P:response to stress"/>
    <property type="evidence" value="ECO:0007669"/>
    <property type="project" value="UniProtKB-ARBA"/>
</dbReference>
<comment type="similarity">
    <text evidence="1 4">Belongs to the heat shock protein 70 family.</text>
</comment>
<gene>
    <name evidence="5" type="ORF">WR25_09300</name>
</gene>
<dbReference type="Pfam" id="PF00012">
    <property type="entry name" value="HSP70"/>
    <property type="match status" value="1"/>
</dbReference>
<dbReference type="SUPFAM" id="SSF53067">
    <property type="entry name" value="Actin-like ATPase domain"/>
    <property type="match status" value="2"/>
</dbReference>
<dbReference type="SUPFAM" id="SSF100920">
    <property type="entry name" value="Heat shock protein 70kD (HSP70), peptide-binding domain"/>
    <property type="match status" value="1"/>
</dbReference>
<reference evidence="5 6" key="1">
    <citation type="journal article" date="2017" name="Curr. Biol.">
        <title>Genome architecture and evolution of a unichromosomal asexual nematode.</title>
        <authorList>
            <person name="Fradin H."/>
            <person name="Zegar C."/>
            <person name="Gutwein M."/>
            <person name="Lucas J."/>
            <person name="Kovtun M."/>
            <person name="Corcoran D."/>
            <person name="Baugh L.R."/>
            <person name="Kiontke K."/>
            <person name="Gunsalus K."/>
            <person name="Fitch D.H."/>
            <person name="Piano F."/>
        </authorList>
    </citation>
    <scope>NUCLEOTIDE SEQUENCE [LARGE SCALE GENOMIC DNA]</scope>
    <source>
        <strain evidence="5">PF1309</strain>
    </source>
</reference>
<evidence type="ECO:0000256" key="2">
    <source>
        <dbReference type="ARBA" id="ARBA00022741"/>
    </source>
</evidence>
<dbReference type="FunFam" id="3.30.30.30:FF:000001">
    <property type="entry name" value="heat shock 70 kDa protein-like"/>
    <property type="match status" value="1"/>
</dbReference>
<dbReference type="FunFam" id="3.90.640.10:FF:000003">
    <property type="entry name" value="Molecular chaperone DnaK"/>
    <property type="match status" value="1"/>
</dbReference>
<evidence type="ECO:0000256" key="3">
    <source>
        <dbReference type="ARBA" id="ARBA00022840"/>
    </source>
</evidence>
<dbReference type="Proteomes" id="UP000218231">
    <property type="component" value="Unassembled WGS sequence"/>
</dbReference>
<dbReference type="AlphaFoldDB" id="A0A2A2L133"/>
<dbReference type="InterPro" id="IPR018181">
    <property type="entry name" value="Heat_shock_70_CS"/>
</dbReference>
<dbReference type="OrthoDB" id="5858940at2759"/>
<dbReference type="PROSITE" id="PS00329">
    <property type="entry name" value="HSP70_2"/>
    <property type="match status" value="1"/>
</dbReference>
<accession>A0A2A2L133</accession>
<evidence type="ECO:0000256" key="1">
    <source>
        <dbReference type="ARBA" id="ARBA00007381"/>
    </source>
</evidence>
<proteinExistence type="inferred from homology"/>
<dbReference type="STRING" id="2018661.A0A2A2L133"/>
<dbReference type="GO" id="GO:0005524">
    <property type="term" value="F:ATP binding"/>
    <property type="evidence" value="ECO:0007669"/>
    <property type="project" value="UniProtKB-KW"/>
</dbReference>
<evidence type="ECO:0000313" key="5">
    <source>
        <dbReference type="EMBL" id="PAV79807.1"/>
    </source>
</evidence>
<organism evidence="5 6">
    <name type="scientific">Diploscapter pachys</name>
    <dbReference type="NCBI Taxonomy" id="2018661"/>
    <lineage>
        <taxon>Eukaryota</taxon>
        <taxon>Metazoa</taxon>
        <taxon>Ecdysozoa</taxon>
        <taxon>Nematoda</taxon>
        <taxon>Chromadorea</taxon>
        <taxon>Rhabditida</taxon>
        <taxon>Rhabditina</taxon>
        <taxon>Rhabditomorpha</taxon>
        <taxon>Rhabditoidea</taxon>
        <taxon>Rhabditidae</taxon>
        <taxon>Diploscapter</taxon>
    </lineage>
</organism>
<dbReference type="InterPro" id="IPR029047">
    <property type="entry name" value="HSP70_peptide-bd_sf"/>
</dbReference>
<dbReference type="Gene3D" id="2.60.34.10">
    <property type="entry name" value="Substrate Binding Domain Of DNAk, Chain A, domain 1"/>
    <property type="match status" value="1"/>
</dbReference>
<sequence length="569" mass="64929">MPSIVAYPSKNDTILVGESAKDMIRPIENIVYDSKRFIGRQWNDESVQSDIKDWRFKVVDKNGKPHVQITRNEKEKLISAEEISSEILKAMKLIAKNYLNEDVTHAVITIPANFRQRQKVETIKAAKLAGLNVLKLINEPTAAAIAYGFQNEVDKIVLVYDFGGGTFDVSILKCKGSTYFRCLGNAGHMHLGGQDIDKILVAYVIEEHLKTNPKRFRKDHPLYRRRLEEVCRKQKEVLSFNEGPVAITVEMGTEDSDVIDVKLTRKKFNELILKTVKGTLDYVDKAMMRASLDVNDIDQVLLVGGSTRIPLVRELLTEKFGNDKICAKIHSDQAVALGAAIVAASFQNDSSVELTMLESIPLSLGYSMRDDFFNIVIQRGETYPNVWESVSGTSYDNQTAVDVCLYEGERMISSLNHKIGEIHLDLQDRMERRGYPIKYIYEIDSNGILNVTVVEQATGHQAQLRIRYDGSGHTEDDVENIIYEAEKHLREDKDFVKLWCERHNFEDKIHTKKRKVEAQLTESLKAEALKVVNKYLRWSNNLPKPISLYSRKLEEFNGEIDKFFRTTTE</sequence>
<comment type="caution">
    <text evidence="5">The sequence shown here is derived from an EMBL/GenBank/DDBJ whole genome shotgun (WGS) entry which is preliminary data.</text>
</comment>
<dbReference type="GO" id="GO:0140662">
    <property type="term" value="F:ATP-dependent protein folding chaperone"/>
    <property type="evidence" value="ECO:0007669"/>
    <property type="project" value="InterPro"/>
</dbReference>
<keyword evidence="2 4" id="KW-0547">Nucleotide-binding</keyword>
<dbReference type="Gene3D" id="3.90.640.10">
    <property type="entry name" value="Actin, Chain A, domain 4"/>
    <property type="match status" value="1"/>
</dbReference>
<dbReference type="PRINTS" id="PR00301">
    <property type="entry name" value="HEATSHOCK70"/>
</dbReference>
<dbReference type="InterPro" id="IPR013126">
    <property type="entry name" value="Hsp_70_fam"/>
</dbReference>
<name>A0A2A2L133_9BILA</name>
<keyword evidence="3 4" id="KW-0067">ATP-binding</keyword>
<keyword evidence="6" id="KW-1185">Reference proteome</keyword>
<protein>
    <submittedName>
        <fullName evidence="5">Uncharacterized protein</fullName>
    </submittedName>
</protein>
<dbReference type="PANTHER" id="PTHR19375">
    <property type="entry name" value="HEAT SHOCK PROTEIN 70KDA"/>
    <property type="match status" value="1"/>
</dbReference>
<dbReference type="PROSITE" id="PS01036">
    <property type="entry name" value="HSP70_3"/>
    <property type="match status" value="1"/>
</dbReference>